<organism evidence="1 2">
    <name type="scientific">Candidatus Falkowbacteria bacterium GW2011_GWF2_39_8</name>
    <dbReference type="NCBI Taxonomy" id="1618642"/>
    <lineage>
        <taxon>Bacteria</taxon>
        <taxon>Candidatus Falkowiibacteriota</taxon>
    </lineage>
</organism>
<protein>
    <submittedName>
        <fullName evidence="1">Uncharacterized protein</fullName>
    </submittedName>
</protein>
<comment type="caution">
    <text evidence="1">The sequence shown here is derived from an EMBL/GenBank/DDBJ whole genome shotgun (WGS) entry which is preliminary data.</text>
</comment>
<proteinExistence type="predicted"/>
<evidence type="ECO:0000313" key="2">
    <source>
        <dbReference type="Proteomes" id="UP000034137"/>
    </source>
</evidence>
<dbReference type="Proteomes" id="UP000034137">
    <property type="component" value="Unassembled WGS sequence"/>
</dbReference>
<reference evidence="1 2" key="1">
    <citation type="journal article" date="2015" name="Nature">
        <title>rRNA introns, odd ribosomes, and small enigmatic genomes across a large radiation of phyla.</title>
        <authorList>
            <person name="Brown C.T."/>
            <person name="Hug L.A."/>
            <person name="Thomas B.C."/>
            <person name="Sharon I."/>
            <person name="Castelle C.J."/>
            <person name="Singh A."/>
            <person name="Wilkins M.J."/>
            <person name="Williams K.H."/>
            <person name="Banfield J.F."/>
        </authorList>
    </citation>
    <scope>NUCLEOTIDE SEQUENCE [LARGE SCALE GENOMIC DNA]</scope>
</reference>
<gene>
    <name evidence="1" type="ORF">UT64_C0029G0002</name>
</gene>
<evidence type="ECO:0000313" key="1">
    <source>
        <dbReference type="EMBL" id="KKR32558.1"/>
    </source>
</evidence>
<sequence length="198" mass="22238">MKKNLIFVVAIILISILSFALGFKVGKNNKISINNQVNDFQAGWEAAKARLAKSGINTTFNGQVNTISGKVVKMNNENLTLEIAPLEPLADVNLDERDVLITKNTKFYSLVPKDQKTLDKEFAEFTEKMKKQKINDQAVVPPESFTKKEVEISSIKQGMFINVSSEEDIKNVKSFQAKEIFFQPEIQPVIEAEVKAEN</sequence>
<accession>A0A0G0PXC7</accession>
<dbReference type="AlphaFoldDB" id="A0A0G0PXC7"/>
<name>A0A0G0PXC7_9BACT</name>
<dbReference type="EMBL" id="LBXO01000029">
    <property type="protein sequence ID" value="KKR32558.1"/>
    <property type="molecule type" value="Genomic_DNA"/>
</dbReference>